<keyword evidence="3" id="KW-1185">Reference proteome</keyword>
<dbReference type="AlphaFoldDB" id="A0A401S7U1"/>
<feature type="region of interest" description="Disordered" evidence="1">
    <location>
        <begin position="24"/>
        <end position="50"/>
    </location>
</feature>
<dbReference type="EMBL" id="BEZZ01000124">
    <property type="protein sequence ID" value="GCC26446.1"/>
    <property type="molecule type" value="Genomic_DNA"/>
</dbReference>
<gene>
    <name evidence="2" type="ORF">chiPu_0004863</name>
</gene>
<evidence type="ECO:0000256" key="1">
    <source>
        <dbReference type="SAM" id="MobiDB-lite"/>
    </source>
</evidence>
<comment type="caution">
    <text evidence="2">The sequence shown here is derived from an EMBL/GenBank/DDBJ whole genome shotgun (WGS) entry which is preliminary data.</text>
</comment>
<feature type="compositionally biased region" description="Gly residues" evidence="1">
    <location>
        <begin position="40"/>
        <end position="50"/>
    </location>
</feature>
<sequence length="94" mass="10410">MRVGSGRILKQMVKQLIVTEDERKGQKECHVKREDHLHHGAGGRGAGAGTRGAAEVTLSLSPVCRGRWDFGRESFSHRPGDWVFPLCPRCGFNP</sequence>
<dbReference type="Proteomes" id="UP000287033">
    <property type="component" value="Unassembled WGS sequence"/>
</dbReference>
<evidence type="ECO:0000313" key="2">
    <source>
        <dbReference type="EMBL" id="GCC26446.1"/>
    </source>
</evidence>
<name>A0A401S7U1_CHIPU</name>
<reference evidence="2 3" key="1">
    <citation type="journal article" date="2018" name="Nat. Ecol. Evol.">
        <title>Shark genomes provide insights into elasmobranch evolution and the origin of vertebrates.</title>
        <authorList>
            <person name="Hara Y"/>
            <person name="Yamaguchi K"/>
            <person name="Onimaru K"/>
            <person name="Kadota M"/>
            <person name="Koyanagi M"/>
            <person name="Keeley SD"/>
            <person name="Tatsumi K"/>
            <person name="Tanaka K"/>
            <person name="Motone F"/>
            <person name="Kageyama Y"/>
            <person name="Nozu R"/>
            <person name="Adachi N"/>
            <person name="Nishimura O"/>
            <person name="Nakagawa R"/>
            <person name="Tanegashima C"/>
            <person name="Kiyatake I"/>
            <person name="Matsumoto R"/>
            <person name="Murakumo K"/>
            <person name="Nishida K"/>
            <person name="Terakita A"/>
            <person name="Kuratani S"/>
            <person name="Sato K"/>
            <person name="Hyodo S Kuraku.S."/>
        </authorList>
    </citation>
    <scope>NUCLEOTIDE SEQUENCE [LARGE SCALE GENOMIC DNA]</scope>
</reference>
<protein>
    <submittedName>
        <fullName evidence="2">Uncharacterized protein</fullName>
    </submittedName>
</protein>
<organism evidence="2 3">
    <name type="scientific">Chiloscyllium punctatum</name>
    <name type="common">Brownbanded bambooshark</name>
    <name type="synonym">Hemiscyllium punctatum</name>
    <dbReference type="NCBI Taxonomy" id="137246"/>
    <lineage>
        <taxon>Eukaryota</taxon>
        <taxon>Metazoa</taxon>
        <taxon>Chordata</taxon>
        <taxon>Craniata</taxon>
        <taxon>Vertebrata</taxon>
        <taxon>Chondrichthyes</taxon>
        <taxon>Elasmobranchii</taxon>
        <taxon>Galeomorphii</taxon>
        <taxon>Galeoidea</taxon>
        <taxon>Orectolobiformes</taxon>
        <taxon>Hemiscylliidae</taxon>
        <taxon>Chiloscyllium</taxon>
    </lineage>
</organism>
<accession>A0A401S7U1</accession>
<evidence type="ECO:0000313" key="3">
    <source>
        <dbReference type="Proteomes" id="UP000287033"/>
    </source>
</evidence>
<feature type="compositionally biased region" description="Basic and acidic residues" evidence="1">
    <location>
        <begin position="24"/>
        <end position="38"/>
    </location>
</feature>
<proteinExistence type="predicted"/>